<name>A0A024TAN4_9STRA</name>
<organism evidence="2">
    <name type="scientific">Aphanomyces invadans</name>
    <dbReference type="NCBI Taxonomy" id="157072"/>
    <lineage>
        <taxon>Eukaryota</taxon>
        <taxon>Sar</taxon>
        <taxon>Stramenopiles</taxon>
        <taxon>Oomycota</taxon>
        <taxon>Saprolegniomycetes</taxon>
        <taxon>Saprolegniales</taxon>
        <taxon>Verrucalvaceae</taxon>
        <taxon>Aphanomyces</taxon>
    </lineage>
</organism>
<feature type="region of interest" description="Disordered" evidence="1">
    <location>
        <begin position="1"/>
        <end position="34"/>
    </location>
</feature>
<reference evidence="2" key="1">
    <citation type="submission" date="2013-12" db="EMBL/GenBank/DDBJ databases">
        <title>The Genome Sequence of Aphanomyces invadans NJM9701.</title>
        <authorList>
            <consortium name="The Broad Institute Genomics Platform"/>
            <person name="Russ C."/>
            <person name="Tyler B."/>
            <person name="van West P."/>
            <person name="Dieguez-Uribeondo J."/>
            <person name="Young S.K."/>
            <person name="Zeng Q."/>
            <person name="Gargeya S."/>
            <person name="Fitzgerald M."/>
            <person name="Abouelleil A."/>
            <person name="Alvarado L."/>
            <person name="Chapman S.B."/>
            <person name="Gainer-Dewar J."/>
            <person name="Goldberg J."/>
            <person name="Griggs A."/>
            <person name="Gujja S."/>
            <person name="Hansen M."/>
            <person name="Howarth C."/>
            <person name="Imamovic A."/>
            <person name="Ireland A."/>
            <person name="Larimer J."/>
            <person name="McCowan C."/>
            <person name="Murphy C."/>
            <person name="Pearson M."/>
            <person name="Poon T.W."/>
            <person name="Priest M."/>
            <person name="Roberts A."/>
            <person name="Saif S."/>
            <person name="Shea T."/>
            <person name="Sykes S."/>
            <person name="Wortman J."/>
            <person name="Nusbaum C."/>
            <person name="Birren B."/>
        </authorList>
    </citation>
    <scope>NUCLEOTIDE SEQUENCE [LARGE SCALE GENOMIC DNA]</scope>
    <source>
        <strain evidence="2">NJM9701</strain>
    </source>
</reference>
<evidence type="ECO:0000256" key="1">
    <source>
        <dbReference type="SAM" id="MobiDB-lite"/>
    </source>
</evidence>
<dbReference type="VEuPathDB" id="FungiDB:H310_14259"/>
<dbReference type="GeneID" id="20091309"/>
<dbReference type="RefSeq" id="XP_008880299.1">
    <property type="nucleotide sequence ID" value="XM_008882077.1"/>
</dbReference>
<protein>
    <submittedName>
        <fullName evidence="2">Uncharacterized protein</fullName>
    </submittedName>
</protein>
<evidence type="ECO:0000313" key="2">
    <source>
        <dbReference type="EMBL" id="ETV91103.1"/>
    </source>
</evidence>
<sequence length="34" mass="3869">MSPHSMRRFLLPSPTTALQVGRSRSCRSQKTHLT</sequence>
<dbReference type="EMBL" id="KI914015">
    <property type="protein sequence ID" value="ETV91103.1"/>
    <property type="molecule type" value="Genomic_DNA"/>
</dbReference>
<accession>A0A024TAN4</accession>
<gene>
    <name evidence="2" type="ORF">H310_14259</name>
</gene>
<dbReference type="AlphaFoldDB" id="A0A024TAN4"/>
<feature type="compositionally biased region" description="Basic residues" evidence="1">
    <location>
        <begin position="24"/>
        <end position="34"/>
    </location>
</feature>
<proteinExistence type="predicted"/>